<dbReference type="Proteomes" id="UP000271241">
    <property type="component" value="Unassembled WGS sequence"/>
</dbReference>
<evidence type="ECO:0000313" key="1">
    <source>
        <dbReference type="EMBL" id="RKP09290.1"/>
    </source>
</evidence>
<proteinExistence type="predicted"/>
<dbReference type="EMBL" id="KZ992525">
    <property type="protein sequence ID" value="RKP09290.1"/>
    <property type="molecule type" value="Genomic_DNA"/>
</dbReference>
<gene>
    <name evidence="1" type="ORF">THASP1DRAFT_28915</name>
</gene>
<sequence length="451" mass="50670">MALRCLTCGALLALFAVYAAFQLLYTIQQQNAQSAGVEVRPLPPPLVLFNFTTATGQDMSVNITMRSADGTRLQYDTSADPLADKYRWGKDFIDTDDKGTDWAKGPDSAQIMANRNVFITPRVFRPPPNWHFAPLESVDANQATFASIEFTFQRKHLDAIAATASSYDPVHIYVLLDSTPFDNAQAQQQPFNLAMLKSNLYAKTMWGRQLSVGCNYAYLDMPTGRQLRQTLQFREAFVPDTEYFSLYMSPQNSAKMSDNGYMIEIGEPSTIEVWFDMLSNLGSIALLCILLYTLLFGQCCPQGLVYRHLVRNGTTSQSYAYAPRRYPSKAGVAPMDMSYASDTRAYYYGNRRTSYYRDISETSAESQDCRCSECAMMSYKAIQRPVEDWGMPNAIPTHSKQPSTDPLLSMAIAERAESDGSPQRLYTADQRARRLEAIVLHLDANREANIA</sequence>
<dbReference type="AlphaFoldDB" id="A0A4P9XV54"/>
<accession>A0A4P9XV54</accession>
<evidence type="ECO:0000313" key="2">
    <source>
        <dbReference type="Proteomes" id="UP000271241"/>
    </source>
</evidence>
<protein>
    <submittedName>
        <fullName evidence="1">Uncharacterized protein</fullName>
    </submittedName>
</protein>
<reference evidence="2" key="1">
    <citation type="journal article" date="2018" name="Nat. Microbiol.">
        <title>Leveraging single-cell genomics to expand the fungal tree of life.</title>
        <authorList>
            <person name="Ahrendt S.R."/>
            <person name="Quandt C.A."/>
            <person name="Ciobanu D."/>
            <person name="Clum A."/>
            <person name="Salamov A."/>
            <person name="Andreopoulos B."/>
            <person name="Cheng J.F."/>
            <person name="Woyke T."/>
            <person name="Pelin A."/>
            <person name="Henrissat B."/>
            <person name="Reynolds N.K."/>
            <person name="Benny G.L."/>
            <person name="Smith M.E."/>
            <person name="James T.Y."/>
            <person name="Grigoriev I.V."/>
        </authorList>
    </citation>
    <scope>NUCLEOTIDE SEQUENCE [LARGE SCALE GENOMIC DNA]</scope>
    <source>
        <strain evidence="2">RSA 1356</strain>
    </source>
</reference>
<name>A0A4P9XV54_9FUNG</name>
<keyword evidence="2" id="KW-1185">Reference proteome</keyword>
<organism evidence="1 2">
    <name type="scientific">Thamnocephalis sphaerospora</name>
    <dbReference type="NCBI Taxonomy" id="78915"/>
    <lineage>
        <taxon>Eukaryota</taxon>
        <taxon>Fungi</taxon>
        <taxon>Fungi incertae sedis</taxon>
        <taxon>Zoopagomycota</taxon>
        <taxon>Zoopagomycotina</taxon>
        <taxon>Zoopagomycetes</taxon>
        <taxon>Zoopagales</taxon>
        <taxon>Sigmoideomycetaceae</taxon>
        <taxon>Thamnocephalis</taxon>
    </lineage>
</organism>